<dbReference type="PROSITE" id="PS50833">
    <property type="entry name" value="BRIX"/>
    <property type="match status" value="1"/>
</dbReference>
<dbReference type="PANTHER" id="PTHR12661">
    <property type="entry name" value="PETER PAN-RELATED"/>
    <property type="match status" value="1"/>
</dbReference>
<comment type="caution">
    <text evidence="4">The sequence shown here is derived from an EMBL/GenBank/DDBJ whole genome shotgun (WGS) entry which is preliminary data.</text>
</comment>
<dbReference type="EMBL" id="JBGFUD010003962">
    <property type="protein sequence ID" value="MFH4979215.1"/>
    <property type="molecule type" value="Genomic_DNA"/>
</dbReference>
<dbReference type="SMART" id="SM00879">
    <property type="entry name" value="Brix"/>
    <property type="match status" value="1"/>
</dbReference>
<dbReference type="Proteomes" id="UP001608902">
    <property type="component" value="Unassembled WGS sequence"/>
</dbReference>
<evidence type="ECO:0000259" key="3">
    <source>
        <dbReference type="PROSITE" id="PS50833"/>
    </source>
</evidence>
<evidence type="ECO:0000256" key="1">
    <source>
        <dbReference type="SAM" id="Coils"/>
    </source>
</evidence>
<dbReference type="PANTHER" id="PTHR12661:SF5">
    <property type="entry name" value="SUPPRESSOR OF SWI4 1 HOMOLOG"/>
    <property type="match status" value="1"/>
</dbReference>
<dbReference type="AlphaFoldDB" id="A0ABD6ESI0"/>
<evidence type="ECO:0000313" key="5">
    <source>
        <dbReference type="Proteomes" id="UP001608902"/>
    </source>
</evidence>
<sequence length="456" mass="52571">MMINEVYLTEPFRTRAFPSCDVFFRIWAKFQMLGREKRKRRKAVGETGAQVRSELMNESKTPIQQPHSLIFHRGKVGRFILRLERDLRAVMEPYTASRLKVTKANNLKDFIVTGAVLGVTHLIVLTRSEISLTMRLIRCPQGPTISFKVLEYTLAKDVLSSQRHPIYYPKLHMHSPLVILNGFSTSNSLHHQLVQSMIQNMFPSINIDIVKLNDVRRCVLVSHNKVDGTIDFRHYAIKAVPTGISKSTKKLFKKKVPDLSKYQDISQYFIDPGEQSESEAELEEKEVVLPEDLSSKGCRAGQTTNVKLVELGPRLKLELYKIEEGVDEGEVLYHSYITKSSEEIEQLRKELPMRKKRKERLRKTNELRVVRRLKGIMKRRADEEAALEESRANLIQKQQIVSGETVSQNQRCESYEQASSTRQRQTEHNESGASEDGKSRTKKKRRMMDRKAKGNS</sequence>
<organism evidence="4 5">
    <name type="scientific">Gnathostoma spinigerum</name>
    <dbReference type="NCBI Taxonomy" id="75299"/>
    <lineage>
        <taxon>Eukaryota</taxon>
        <taxon>Metazoa</taxon>
        <taxon>Ecdysozoa</taxon>
        <taxon>Nematoda</taxon>
        <taxon>Chromadorea</taxon>
        <taxon>Rhabditida</taxon>
        <taxon>Spirurina</taxon>
        <taxon>Gnathostomatomorpha</taxon>
        <taxon>Gnathostomatoidea</taxon>
        <taxon>Gnathostomatidae</taxon>
        <taxon>Gnathostoma</taxon>
    </lineage>
</organism>
<protein>
    <recommendedName>
        <fullName evidence="3">Brix domain-containing protein</fullName>
    </recommendedName>
</protein>
<proteinExistence type="predicted"/>
<reference evidence="4 5" key="1">
    <citation type="submission" date="2024-08" db="EMBL/GenBank/DDBJ databases">
        <title>Gnathostoma spinigerum genome.</title>
        <authorList>
            <person name="Gonzalez-Bertolin B."/>
            <person name="Monzon S."/>
            <person name="Zaballos A."/>
            <person name="Jimenez P."/>
            <person name="Dekumyoy P."/>
            <person name="Varona S."/>
            <person name="Cuesta I."/>
            <person name="Sumanam S."/>
            <person name="Adisakwattana P."/>
            <person name="Gasser R.B."/>
            <person name="Hernandez-Gonzalez A."/>
            <person name="Young N.D."/>
            <person name="Perteguer M.J."/>
        </authorList>
    </citation>
    <scope>NUCLEOTIDE SEQUENCE [LARGE SCALE GENOMIC DNA]</scope>
    <source>
        <strain evidence="4">AL3</strain>
        <tissue evidence="4">Liver</tissue>
    </source>
</reference>
<gene>
    <name evidence="4" type="ORF">AB6A40_005924</name>
</gene>
<feature type="compositionally biased region" description="Polar residues" evidence="2">
    <location>
        <begin position="402"/>
        <end position="423"/>
    </location>
</feature>
<dbReference type="Pfam" id="PF04427">
    <property type="entry name" value="Brix"/>
    <property type="match status" value="1"/>
</dbReference>
<feature type="coiled-coil region" evidence="1">
    <location>
        <begin position="344"/>
        <end position="393"/>
    </location>
</feature>
<name>A0ABD6ESI0_9BILA</name>
<dbReference type="InterPro" id="IPR007109">
    <property type="entry name" value="Brix"/>
</dbReference>
<keyword evidence="1" id="KW-0175">Coiled coil</keyword>
<keyword evidence="5" id="KW-1185">Reference proteome</keyword>
<evidence type="ECO:0000313" key="4">
    <source>
        <dbReference type="EMBL" id="MFH4979215.1"/>
    </source>
</evidence>
<feature type="domain" description="Brix" evidence="3">
    <location>
        <begin position="66"/>
        <end position="328"/>
    </location>
</feature>
<feature type="region of interest" description="Disordered" evidence="2">
    <location>
        <begin position="402"/>
        <end position="456"/>
    </location>
</feature>
<feature type="compositionally biased region" description="Basic and acidic residues" evidence="2">
    <location>
        <begin position="424"/>
        <end position="439"/>
    </location>
</feature>
<dbReference type="InterPro" id="IPR045112">
    <property type="entry name" value="PPAN-like"/>
</dbReference>
<accession>A0ABD6ESI0</accession>
<evidence type="ECO:0000256" key="2">
    <source>
        <dbReference type="SAM" id="MobiDB-lite"/>
    </source>
</evidence>